<dbReference type="PROSITE" id="PS50005">
    <property type="entry name" value="TPR"/>
    <property type="match status" value="25"/>
</dbReference>
<feature type="repeat" description="TPR" evidence="8">
    <location>
        <begin position="3120"/>
        <end position="3153"/>
    </location>
</feature>
<evidence type="ECO:0000256" key="7">
    <source>
        <dbReference type="ARBA" id="ARBA00022803"/>
    </source>
</evidence>
<dbReference type="EMBL" id="JBHUHX010000039">
    <property type="protein sequence ID" value="MFD2112986.1"/>
    <property type="molecule type" value="Genomic_DNA"/>
</dbReference>
<reference evidence="12" key="1">
    <citation type="journal article" date="2019" name="Int. J. Syst. Evol. Microbiol.">
        <title>The Global Catalogue of Microorganisms (GCM) 10K type strain sequencing project: providing services to taxonomists for standard genome sequencing and annotation.</title>
        <authorList>
            <consortium name="The Broad Institute Genomics Platform"/>
            <consortium name="The Broad Institute Genome Sequencing Center for Infectious Disease"/>
            <person name="Wu L."/>
            <person name="Ma J."/>
        </authorList>
    </citation>
    <scope>NUCLEOTIDE SEQUENCE [LARGE SCALE GENOMIC DNA]</scope>
    <source>
        <strain evidence="12">KACC 12597</strain>
    </source>
</reference>
<comment type="caution">
    <text evidence="11">The sequence shown here is derived from an EMBL/GenBank/DDBJ whole genome shotgun (WGS) entry which is preliminary data.</text>
</comment>
<feature type="domain" description="O-GlcNAc transferase C-terminal" evidence="10">
    <location>
        <begin position="2038"/>
        <end position="2212"/>
    </location>
</feature>
<dbReference type="Proteomes" id="UP001597337">
    <property type="component" value="Unassembled WGS sequence"/>
</dbReference>
<dbReference type="SMART" id="SM00028">
    <property type="entry name" value="TPR"/>
    <property type="match status" value="30"/>
</dbReference>
<feature type="repeat" description="TPR" evidence="8">
    <location>
        <begin position="40"/>
        <end position="73"/>
    </location>
</feature>
<feature type="repeat" description="TPR" evidence="8">
    <location>
        <begin position="1681"/>
        <end position="1714"/>
    </location>
</feature>
<dbReference type="Pfam" id="PF00515">
    <property type="entry name" value="TPR_1"/>
    <property type="match status" value="2"/>
</dbReference>
<dbReference type="PANTHER" id="PTHR44835">
    <property type="entry name" value="UDP-N-ACETYLGLUCOSAMINE--PEPTIDE N-ACETYLGLUCOSAMINYLTRANSFERASE SPINDLY-RELATED"/>
    <property type="match status" value="1"/>
</dbReference>
<feature type="repeat" description="TPR" evidence="8">
    <location>
        <begin position="388"/>
        <end position="421"/>
    </location>
</feature>
<feature type="domain" description="O-GlcNAc transferase C-terminal" evidence="10">
    <location>
        <begin position="468"/>
        <end position="622"/>
    </location>
</feature>
<dbReference type="PANTHER" id="PTHR44835:SF1">
    <property type="entry name" value="PROTEIN O-GLCNAC TRANSFERASE"/>
    <property type="match status" value="1"/>
</dbReference>
<evidence type="ECO:0000313" key="11">
    <source>
        <dbReference type="EMBL" id="MFD2112986.1"/>
    </source>
</evidence>
<feature type="repeat" description="TPR" evidence="8">
    <location>
        <begin position="286"/>
        <end position="319"/>
    </location>
</feature>
<dbReference type="SUPFAM" id="SSF53756">
    <property type="entry name" value="UDP-Glycosyltransferase/glycogen phosphorylase"/>
    <property type="match status" value="1"/>
</dbReference>
<dbReference type="EC" id="2.4.1.255" evidence="3"/>
<feature type="repeat" description="TPR" evidence="8">
    <location>
        <begin position="2375"/>
        <end position="2408"/>
    </location>
</feature>
<feature type="domain" description="O-GlcNAc transferase C-terminal" evidence="10">
    <location>
        <begin position="2764"/>
        <end position="2940"/>
    </location>
</feature>
<feature type="repeat" description="TPR" evidence="8">
    <location>
        <begin position="1044"/>
        <end position="1077"/>
    </location>
</feature>
<dbReference type="Pfam" id="PF13424">
    <property type="entry name" value="TPR_12"/>
    <property type="match status" value="5"/>
</dbReference>
<feature type="repeat" description="TPR" evidence="8">
    <location>
        <begin position="1749"/>
        <end position="1782"/>
    </location>
</feature>
<feature type="domain" description="O-GlcNAc transferase C-terminal" evidence="10">
    <location>
        <begin position="2589"/>
        <end position="2745"/>
    </location>
</feature>
<feature type="region of interest" description="Disordered" evidence="9">
    <location>
        <begin position="1537"/>
        <end position="1561"/>
    </location>
</feature>
<feature type="domain" description="O-GlcNAc transferase C-terminal" evidence="10">
    <location>
        <begin position="1865"/>
        <end position="2017"/>
    </location>
</feature>
<feature type="repeat" description="TPR" evidence="8">
    <location>
        <begin position="1010"/>
        <end position="1043"/>
    </location>
</feature>
<gene>
    <name evidence="11" type="ORF">ACFSJC_14140</name>
</gene>
<keyword evidence="4" id="KW-0328">Glycosyltransferase</keyword>
<feature type="repeat" description="TPR" evidence="8">
    <location>
        <begin position="320"/>
        <end position="353"/>
    </location>
</feature>
<feature type="repeat" description="TPR" evidence="8">
    <location>
        <begin position="3086"/>
        <end position="3119"/>
    </location>
</feature>
<feature type="region of interest" description="Disordered" evidence="9">
    <location>
        <begin position="124"/>
        <end position="151"/>
    </location>
</feature>
<feature type="repeat" description="TPR" evidence="8">
    <location>
        <begin position="2341"/>
        <end position="2374"/>
    </location>
</feature>
<feature type="repeat" description="TPR" evidence="8">
    <location>
        <begin position="2511"/>
        <end position="2544"/>
    </location>
</feature>
<keyword evidence="6" id="KW-0677">Repeat</keyword>
<dbReference type="Pfam" id="PF13414">
    <property type="entry name" value="TPR_11"/>
    <property type="match status" value="2"/>
</dbReference>
<feature type="region of interest" description="Disordered" evidence="9">
    <location>
        <begin position="855"/>
        <end position="898"/>
    </location>
</feature>
<dbReference type="Gene3D" id="3.40.50.2000">
    <property type="entry name" value="Glycogen Phosphorylase B"/>
    <property type="match status" value="5"/>
</dbReference>
<dbReference type="InterPro" id="IPR029489">
    <property type="entry name" value="OGT/SEC/SPY_C"/>
</dbReference>
<feature type="domain" description="O-GlcNAc transferase C-terminal" evidence="10">
    <location>
        <begin position="3376"/>
        <end position="3553"/>
    </location>
</feature>
<feature type="repeat" description="TPR" evidence="8">
    <location>
        <begin position="1078"/>
        <end position="1111"/>
    </location>
</feature>
<dbReference type="Gene3D" id="1.25.40.10">
    <property type="entry name" value="Tetratricopeptide repeat domain"/>
    <property type="match status" value="13"/>
</dbReference>
<evidence type="ECO:0000256" key="1">
    <source>
        <dbReference type="ARBA" id="ARBA00004922"/>
    </source>
</evidence>
<feature type="compositionally biased region" description="Basic and acidic residues" evidence="9">
    <location>
        <begin position="136"/>
        <end position="148"/>
    </location>
</feature>
<protein>
    <recommendedName>
        <fullName evidence="3">protein O-GlcNAc transferase</fullName>
        <ecNumber evidence="3">2.4.1.255</ecNumber>
    </recommendedName>
</protein>
<feature type="repeat" description="TPR" evidence="8">
    <location>
        <begin position="354"/>
        <end position="387"/>
    </location>
</feature>
<feature type="compositionally biased region" description="Basic residues" evidence="9">
    <location>
        <begin position="870"/>
        <end position="887"/>
    </location>
</feature>
<feature type="repeat" description="TPR" evidence="8">
    <location>
        <begin position="1647"/>
        <end position="1680"/>
    </location>
</feature>
<feature type="repeat" description="TPR" evidence="8">
    <location>
        <begin position="942"/>
        <end position="975"/>
    </location>
</feature>
<feature type="domain" description="O-GlcNAc transferase C-terminal" evidence="10">
    <location>
        <begin position="1335"/>
        <end position="1511"/>
    </location>
</feature>
<dbReference type="SUPFAM" id="SSF48452">
    <property type="entry name" value="TPR-like"/>
    <property type="match status" value="6"/>
</dbReference>
<feature type="repeat" description="TPR" evidence="8">
    <location>
        <begin position="1783"/>
        <end position="1816"/>
    </location>
</feature>
<feature type="repeat" description="TPR" evidence="8">
    <location>
        <begin position="252"/>
        <end position="285"/>
    </location>
</feature>
<evidence type="ECO:0000256" key="8">
    <source>
        <dbReference type="PROSITE-ProRule" id="PRU00339"/>
    </source>
</evidence>
<feature type="region of interest" description="Disordered" evidence="9">
    <location>
        <begin position="2253"/>
        <end position="2312"/>
    </location>
</feature>
<comment type="pathway">
    <text evidence="1">Protein modification; protein glycosylation.</text>
</comment>
<dbReference type="Gene3D" id="3.40.50.11380">
    <property type="match status" value="5"/>
</dbReference>
<name>A0ABW4YA28_9GAMM</name>
<evidence type="ECO:0000256" key="9">
    <source>
        <dbReference type="SAM" id="MobiDB-lite"/>
    </source>
</evidence>
<evidence type="ECO:0000256" key="5">
    <source>
        <dbReference type="ARBA" id="ARBA00022679"/>
    </source>
</evidence>
<dbReference type="Pfam" id="PF13181">
    <property type="entry name" value="TPR_8"/>
    <property type="match status" value="3"/>
</dbReference>
<feature type="compositionally biased region" description="Basic and acidic residues" evidence="9">
    <location>
        <begin position="2253"/>
        <end position="2265"/>
    </location>
</feature>
<feature type="repeat" description="TPR" evidence="8">
    <location>
        <begin position="2409"/>
        <end position="2442"/>
    </location>
</feature>
<dbReference type="RefSeq" id="WP_386027624.1">
    <property type="nucleotide sequence ID" value="NZ_JBHUHX010000039.1"/>
</dbReference>
<evidence type="ECO:0000259" key="10">
    <source>
        <dbReference type="Pfam" id="PF13844"/>
    </source>
</evidence>
<evidence type="ECO:0000256" key="3">
    <source>
        <dbReference type="ARBA" id="ARBA00011970"/>
    </source>
</evidence>
<evidence type="ECO:0000256" key="6">
    <source>
        <dbReference type="ARBA" id="ARBA00022737"/>
    </source>
</evidence>
<feature type="compositionally biased region" description="Basic and acidic residues" evidence="9">
    <location>
        <begin position="888"/>
        <end position="898"/>
    </location>
</feature>
<dbReference type="InterPro" id="IPR019734">
    <property type="entry name" value="TPR_rpt"/>
</dbReference>
<evidence type="ECO:0000256" key="4">
    <source>
        <dbReference type="ARBA" id="ARBA00022676"/>
    </source>
</evidence>
<proteinExistence type="inferred from homology"/>
<evidence type="ECO:0000313" key="12">
    <source>
        <dbReference type="Proteomes" id="UP001597337"/>
    </source>
</evidence>
<dbReference type="PROSITE" id="PS50293">
    <property type="entry name" value="TPR_REGION"/>
    <property type="match status" value="11"/>
</dbReference>
<dbReference type="Pfam" id="PF13432">
    <property type="entry name" value="TPR_16"/>
    <property type="match status" value="3"/>
</dbReference>
<feature type="repeat" description="TPR" evidence="8">
    <location>
        <begin position="976"/>
        <end position="1009"/>
    </location>
</feature>
<accession>A0ABW4YA28</accession>
<feature type="domain" description="O-GlcNAc transferase C-terminal" evidence="10">
    <location>
        <begin position="3202"/>
        <end position="3350"/>
    </location>
</feature>
<keyword evidence="7 8" id="KW-0802">TPR repeat</keyword>
<keyword evidence="5" id="KW-0808">Transferase</keyword>
<feature type="repeat" description="TPR" evidence="8">
    <location>
        <begin position="218"/>
        <end position="251"/>
    </location>
</feature>
<feature type="domain" description="O-GlcNAc transferase C-terminal" evidence="10">
    <location>
        <begin position="644"/>
        <end position="818"/>
    </location>
</feature>
<feature type="repeat" description="TPR" evidence="8">
    <location>
        <begin position="2443"/>
        <end position="2476"/>
    </location>
</feature>
<feature type="domain" description="O-GlcNAc transferase C-terminal" evidence="10">
    <location>
        <begin position="1161"/>
        <end position="1312"/>
    </location>
</feature>
<feature type="repeat" description="TPR" evidence="8">
    <location>
        <begin position="3052"/>
        <end position="3085"/>
    </location>
</feature>
<feature type="repeat" description="TPR" evidence="8">
    <location>
        <begin position="1715"/>
        <end position="1748"/>
    </location>
</feature>
<keyword evidence="12" id="KW-1185">Reference proteome</keyword>
<dbReference type="InterPro" id="IPR011990">
    <property type="entry name" value="TPR-like_helical_dom_sf"/>
</dbReference>
<sequence>MKTTAGHDVLAQAIVHHEAGRLEVAGHLYRAVLELDDAHVEAHHHLGVLEIERGHIEAGLSHLQQALEGAPETGHYWQSFAEALLLAGRSEDALVVIEQALTSGLDTPAAHDLHARIQAERVDPVQEASTVLDSTVNRESDAASKYESGDQSASDTLLDALRTGQLPRAKALARELTEADPTNALGWKVLGTLLVRDDESSAALPVLEEAHRLAPEDVEILNSLGQAYRALERLDESLEVYGRALALRADLAEVWYNQGIVQQELGRLDDALVSYSQAVRLRPGHAKAYNNLGMVQQGLGLLEEALGNYDRAIRLHHDYAEAYDNFGTLLRERDRSEEALACYDRALKVWPDNAEAFNNRALVQQDLGRVNDALQSFDAALAIKPGFVAAWSNRGNVLKDQGRLDEALASYERALAIQPDSLIARQNRLLCLNYQASLSRETLFAEHQAFESWQAAKIDRLPPVITRNSDPDRRLRIGFVSADFWLHSVAFFLLPVLERLDRQSFEVYAYATSIKQDALTREFRRQVDWWIPCSRMGHEALAERIRADEIDLLLDLSGHTSGNALPTFAAKPAPVQVTWIGYPNTTGLSAMDYRLVDAITDPPGEADDLHTERLIRLPDGFLCYRPVDLERPPPVAPPPCLEVDRITFGSFNNLAKLTAPTLALWVGVLRAVPGSRLRLKSSFSADLSVWERVIAYFERHDIAPERLEILPRTASQRDHLDLYQGVDIALDTFPYHGTTTTCEALFMGVPVVTLLGDRHASRVGGSLLTQVGLPKLIAKSEDDYVRIAVDLAADRERLGALRAGLRTRLEQSPLRDEVGFTRTLERALRRMWQIWCAGGEPRVFDISERIDSKETSFDPIQDRPPVPNKSARKLKKKQKKKHIKHHAGVREASGDGERHELATHASPGMAERTLVLGLFRQEHYADAEVAARRLTERYPQAMFGWKALGTILIKSSQYDAALPMLLEAIRLSPGDAESIHNLGFGLLALGRLNEAVGCFKRALEVKEDYALAYNNLGTAYKDLGQLDEAMACYDRALEIDPEYAEAYCNRGVVLEQAGSLNEAVTNYRKALALQPRYPQVQNNLGNSYKSLGWLDQAIACYRQALDDQPEFVAAFENLLLCLNYRVDLSSETLLAEHQAFERHIADQVLPLPPVAREGRDPEQVLRIGFVSGDFRLHSVAFFLLPIVEHLDREQFQVFCYFRAHQRDAVTMEFRRLADVWIDCASLPEQALAERIRADGIDLLLDLSGHTNPNALLTFAAKPAPVQITWIGYPNTTGLSAMDYRLVDAVTDPVGEVDAYHTECLIRLPHGFLCYRPWTSALELPVGLPPCLGTGRITFGSFNNLAKLTDATLDLWIDVMRAVPDAQLLLKSHTASDTQVWERLVTYFGAQGIAPGRLEILPRAPSYLEHLEQYQRIDIALDTFPYHGTTTTCEALLMGVPVVTLMGDRHAARVSGSLLTQAGLPELIARSASEYVEIAKGLACGSEHLTVLRQGLREHLERSSLRDEAGFTRTLESALRQMWRIWCAGERPRVFEVVSSDRSPADKKKHLSEAITPAPEENPWESVAPALANHQPCSPSRAEQDELIERFNQGRYAEAEALARGLTEQYPKAMFGWKSLGTILVKSNRHEAALPPLLEANRLAPGNAECLNSLGNALQNLGRLDEALTCFKRALENDPDYAVAYNNLGVVLSLLGRFDTAVPAFDRALAIDPQADDAHLNRALALSMLRQPDEALDAFAHALKIRPDSVDALNKRGILLQNLGRLDEARASLGQALAIKPDAADVLTNLGNLFKSQARLDEALDCYQRASTIQPDLVESWHNRLLCLNYHANIPRDQVFAEHRAFERSLAATVIPLPLFTMMDRDPERRLRIGFVSGDLRQHPVAFFLRPVLERLDRKRFQIFCYTTSLRRDDLTRVLRGLTDVWHECAGLGSRAIANRIRADAIDLLFDLSGHTEGNALLSFAARPAPVQISWIGYPNTTGLAAMDYRLVDDLTDPPGDADAYHSECLIRLPEGFLCYRPLEVARNLPLAPSPCLENGFITFGSFNNLAKLTPDMIDLWGEILERTPESRLLLKSHTVTELQVWNQWLARFSERGIDLGRLEVLPRAPSHEEHLAQYQRIDIALDTFPYHGTTTTCEALFMGVPVVTLAGDRHASRVGISLLTRVGLPELIATSAEDYVRIAVDLTTDTKRLSGLRAGLRERLEQSPLRDEIGFTRTLEAALRQMWRIWCAGESARVFSLANNGAVIDRGVSIDRTEPSGHVDATRGGSASSGGRGGEQRQASKPRNQDSNADVDLARSRKPTPSISSEQKAVLRHFEQGDYAKAEAGARRLTKRDPQALFGWKILGAIHMQSKRYQEALPILLEANRLAPDDDACIGTLGSALQHLGRLGEALACFERVAEMRPDDAMAQNTRGMVLCDLGRFAEALGCYDRALAIAPDSTEVLANRGFVMRLMGRAEEALACFDRILKINPDAIDALNKGAILARELGRLDEALGKLDRALAIAPDYAEALTNRGNVLKDQGCLDEALDCYNRALAVKPDLIVAWHVRLLCLNYQVDLTPAQVFAEHCAFERNLAVKVAQLPTVSPTDRDPERRLRIGFVSGDFLQHSVAFFLMPVLEHLDRQRFEVFCYMTRHHRDSLTQVFRGLADGWRDCSMLDAQSLARRIRQDDVDLLLDLSGHTSGNALLAFAARPAPVQITWIGYPNTTGLAAMDYRLVDAVTDPPGEADACHSERLIRLPEGFLCYRPLDGAAEIPVGLLPCLKNERITFGSFNNLSKINAATIRLWADVLRRVPRSRLRLKTPTTTERWIWDRLILEFDGAGIASDRIELLPRDPTYLEHLAQYHHIDIALDTFPYQGTTTTCEALYMGVPVVTQVGDRHVSRVGASLLTRVGLPELIATSADDYVRIATDLAADMTRLGGLRESLRERLEQSPLRDEIGFTRTLEGVLYQMWTIWCAGEPARVFEVTPARPPVESGGKTDGQPKEATVIALFEQGRLTEAEVAARELTERNPEAMFGWKALGTILGKCHRSEAAVPILRRALKLAPRDAETLDTLGKVLLDLNRLDEAIDCLGQAVAIRPDFAVAHNNLGSVLERQGHLTEAMDSYSRALSIWPEYAEAYSNLGTVLKNLGRLDDALACYERALEIRPGAASIQSNRLLCLNYQADISREQIFAEHHAYERQHAARIERLPSTVSDRDPERPLRLGLVSADLRYQSVAFFLRPILEHLDRRRFQVFCYSKSHRRDELTLSLERLVDSWCDGSALSDEALARRIQSDRIDILLDLSGHTSGNALPTFAAKPAPVQVTWIGYPNTTGLSAMDYRLVDALTDPVGEADAYHCECLIRLPGGFLCYRPAIEDSDLSIGLPPSQRNGYVTFGSFNTLAKISPITLDLWGRVLQTVPESRLHLKSSRAADINAWSRVLDDLEARGIARWRIEILPLVQSYQGHLALYQHIDIALDTFPYQGTTTTCEALFMGVPVITLAGDRHASRVGVSLLTQVGLPELIAASAEDYVRIAKTLASDPQRLANMRVNLRQRLEQSPLRDEVEFTRSLEQALLEMWRIWCAGEPPRTFDLGSDSLGK</sequence>
<dbReference type="Pfam" id="PF13844">
    <property type="entry name" value="Glyco_transf_41"/>
    <property type="match status" value="10"/>
</dbReference>
<evidence type="ECO:0000256" key="2">
    <source>
        <dbReference type="ARBA" id="ARBA00005386"/>
    </source>
</evidence>
<organism evidence="11 12">
    <name type="scientific">Thiorhodococcus fuscus</name>
    <dbReference type="NCBI Taxonomy" id="527200"/>
    <lineage>
        <taxon>Bacteria</taxon>
        <taxon>Pseudomonadati</taxon>
        <taxon>Pseudomonadota</taxon>
        <taxon>Gammaproteobacteria</taxon>
        <taxon>Chromatiales</taxon>
        <taxon>Chromatiaceae</taxon>
        <taxon>Thiorhodococcus</taxon>
    </lineage>
</organism>
<comment type="similarity">
    <text evidence="2">Belongs to the glycosyltransferase 41 family. O-GlcNAc transferase subfamily.</text>
</comment>
<dbReference type="InterPro" id="IPR051939">
    <property type="entry name" value="Glycosyltr_41/O-GlcNAc_trsf"/>
</dbReference>